<proteinExistence type="predicted"/>
<sequence>MIQTDNKGWLANVEIKDAIDGQAQVYIDGRLVPGVIGYKVEQNSQDKRVPVLDLQVQCNFDMASGAIPLLPEPWTWFYKPISDNFTDERDHFESLESDEG</sequence>
<dbReference type="Proteomes" id="UP001065549">
    <property type="component" value="Unassembled WGS sequence"/>
</dbReference>
<dbReference type="RefSeq" id="WP_241360371.1">
    <property type="nucleotide sequence ID" value="NZ_JAOSHN010000025.1"/>
</dbReference>
<name>A0A9J6QZU1_9FIRM</name>
<accession>A0A9J6QZU1</accession>
<evidence type="ECO:0000313" key="1">
    <source>
        <dbReference type="EMBL" id="MCU7381051.1"/>
    </source>
</evidence>
<protein>
    <submittedName>
        <fullName evidence="1">Uncharacterized protein</fullName>
    </submittedName>
</protein>
<gene>
    <name evidence="1" type="ORF">OBO34_22305</name>
</gene>
<evidence type="ECO:0000313" key="2">
    <source>
        <dbReference type="Proteomes" id="UP001065549"/>
    </source>
</evidence>
<dbReference type="AlphaFoldDB" id="A0A9J6QZU1"/>
<comment type="caution">
    <text evidence="1">The sequence shown here is derived from an EMBL/GenBank/DDBJ whole genome shotgun (WGS) entry which is preliminary data.</text>
</comment>
<organism evidence="1 2">
    <name type="scientific">Hominibacterium faecale</name>
    <dbReference type="NCBI Taxonomy" id="2839743"/>
    <lineage>
        <taxon>Bacteria</taxon>
        <taxon>Bacillati</taxon>
        <taxon>Bacillota</taxon>
        <taxon>Clostridia</taxon>
        <taxon>Peptostreptococcales</taxon>
        <taxon>Anaerovoracaceae</taxon>
        <taxon>Hominibacterium</taxon>
    </lineage>
</organism>
<keyword evidence="2" id="KW-1185">Reference proteome</keyword>
<reference evidence="1" key="1">
    <citation type="submission" date="2022-09" db="EMBL/GenBank/DDBJ databases">
        <title>Culturomic study of gut microbiota in children with autism spectrum disorder.</title>
        <authorList>
            <person name="Efimov B.A."/>
            <person name="Chaplin A.V."/>
            <person name="Sokolova S.R."/>
            <person name="Pikina A.P."/>
            <person name="Korzhanova M."/>
            <person name="Belova V."/>
            <person name="Korostin D."/>
        </authorList>
    </citation>
    <scope>NUCLEOTIDE SEQUENCE</scope>
    <source>
        <strain evidence="1">ASD5510</strain>
    </source>
</reference>
<dbReference type="EMBL" id="JAOSHN010000025">
    <property type="protein sequence ID" value="MCU7381051.1"/>
    <property type="molecule type" value="Genomic_DNA"/>
</dbReference>